<dbReference type="SUPFAM" id="SSF54593">
    <property type="entry name" value="Glyoxalase/Bleomycin resistance protein/Dihydroxybiphenyl dioxygenase"/>
    <property type="match status" value="1"/>
</dbReference>
<accession>A0A1I6KCM7</accession>
<evidence type="ECO:0000313" key="2">
    <source>
        <dbReference type="EMBL" id="SFR89045.1"/>
    </source>
</evidence>
<dbReference type="AlphaFoldDB" id="A0A1I6KCM7"/>
<dbReference type="InterPro" id="IPR037523">
    <property type="entry name" value="VOC_core"/>
</dbReference>
<dbReference type="Proteomes" id="UP000199062">
    <property type="component" value="Unassembled WGS sequence"/>
</dbReference>
<evidence type="ECO:0000259" key="1">
    <source>
        <dbReference type="PROSITE" id="PS51819"/>
    </source>
</evidence>
<sequence>MVGRADHLKPGGFAARRSAPFIPTRIEWANSLHDDGAPTIETMSDTDSSRARLVGINHVALEVGDVEDALDFYGEIFEFEVRGRTDSAAFLDMGDQFLALSEVDDPGGADQHRHFGLVVDDADAVERRLDALDVETLTGRGLDFLDPWGNRIQVVDYEEIQFTKAGHVLRGMGLSDLEKSDDAIAELAEKGMAPEED</sequence>
<name>A0A1I6KCM7_9EURY</name>
<dbReference type="Pfam" id="PF00903">
    <property type="entry name" value="Glyoxalase"/>
    <property type="match status" value="1"/>
</dbReference>
<keyword evidence="3" id="KW-1185">Reference proteome</keyword>
<keyword evidence="2" id="KW-0560">Oxidoreductase</keyword>
<gene>
    <name evidence="2" type="ORF">SAMN05216559_0569</name>
</gene>
<dbReference type="PROSITE" id="PS51819">
    <property type="entry name" value="VOC"/>
    <property type="match status" value="1"/>
</dbReference>
<keyword evidence="2" id="KW-0223">Dioxygenase</keyword>
<dbReference type="InterPro" id="IPR004360">
    <property type="entry name" value="Glyas_Fos-R_dOase_dom"/>
</dbReference>
<proteinExistence type="predicted"/>
<dbReference type="GO" id="GO:0051213">
    <property type="term" value="F:dioxygenase activity"/>
    <property type="evidence" value="ECO:0007669"/>
    <property type="project" value="UniProtKB-KW"/>
</dbReference>
<feature type="domain" description="VOC" evidence="1">
    <location>
        <begin position="55"/>
        <end position="174"/>
    </location>
</feature>
<dbReference type="EMBL" id="FOZK01000001">
    <property type="protein sequence ID" value="SFR89045.1"/>
    <property type="molecule type" value="Genomic_DNA"/>
</dbReference>
<protein>
    <submittedName>
        <fullName evidence="2">Glyoxalase/Bleomycin resistance protein/Dioxygenase superfamily protein</fullName>
    </submittedName>
</protein>
<evidence type="ECO:0000313" key="3">
    <source>
        <dbReference type="Proteomes" id="UP000199062"/>
    </source>
</evidence>
<dbReference type="STRING" id="767519.SAMN05216559_0569"/>
<organism evidence="2 3">
    <name type="scientific">Halomicrobium zhouii</name>
    <dbReference type="NCBI Taxonomy" id="767519"/>
    <lineage>
        <taxon>Archaea</taxon>
        <taxon>Methanobacteriati</taxon>
        <taxon>Methanobacteriota</taxon>
        <taxon>Stenosarchaea group</taxon>
        <taxon>Halobacteria</taxon>
        <taxon>Halobacteriales</taxon>
        <taxon>Haloarculaceae</taxon>
        <taxon>Halomicrobium</taxon>
    </lineage>
</organism>
<dbReference type="Gene3D" id="3.10.180.10">
    <property type="entry name" value="2,3-Dihydroxybiphenyl 1,2-Dioxygenase, domain 1"/>
    <property type="match status" value="1"/>
</dbReference>
<reference evidence="2 3" key="1">
    <citation type="submission" date="2016-10" db="EMBL/GenBank/DDBJ databases">
        <authorList>
            <person name="de Groot N.N."/>
        </authorList>
    </citation>
    <scope>NUCLEOTIDE SEQUENCE [LARGE SCALE GENOMIC DNA]</scope>
    <source>
        <strain evidence="2 3">CGMCC 1.10457</strain>
    </source>
</reference>
<dbReference type="InterPro" id="IPR029068">
    <property type="entry name" value="Glyas_Bleomycin-R_OHBP_Dase"/>
</dbReference>